<dbReference type="EMBL" id="JBHUOG010000002">
    <property type="protein sequence ID" value="MFD2795914.1"/>
    <property type="molecule type" value="Genomic_DNA"/>
</dbReference>
<organism evidence="1 2">
    <name type="scientific">Promicromonospora vindobonensis</name>
    <dbReference type="NCBI Taxonomy" id="195748"/>
    <lineage>
        <taxon>Bacteria</taxon>
        <taxon>Bacillati</taxon>
        <taxon>Actinomycetota</taxon>
        <taxon>Actinomycetes</taxon>
        <taxon>Micrococcales</taxon>
        <taxon>Promicromonosporaceae</taxon>
        <taxon>Promicromonospora</taxon>
    </lineage>
</organism>
<dbReference type="Proteomes" id="UP001597479">
    <property type="component" value="Unassembled WGS sequence"/>
</dbReference>
<evidence type="ECO:0000313" key="1">
    <source>
        <dbReference type="EMBL" id="MFD2795914.1"/>
    </source>
</evidence>
<reference evidence="2" key="1">
    <citation type="journal article" date="2019" name="Int. J. Syst. Evol. Microbiol.">
        <title>The Global Catalogue of Microorganisms (GCM) 10K type strain sequencing project: providing services to taxonomists for standard genome sequencing and annotation.</title>
        <authorList>
            <consortium name="The Broad Institute Genomics Platform"/>
            <consortium name="The Broad Institute Genome Sequencing Center for Infectious Disease"/>
            <person name="Wu L."/>
            <person name="Ma J."/>
        </authorList>
    </citation>
    <scope>NUCLEOTIDE SEQUENCE [LARGE SCALE GENOMIC DNA]</scope>
    <source>
        <strain evidence="2">CCM 7044</strain>
    </source>
</reference>
<accession>A0ABW5VYG3</accession>
<dbReference type="RefSeq" id="WP_377191104.1">
    <property type="nucleotide sequence ID" value="NZ_JBHUOG010000002.1"/>
</dbReference>
<dbReference type="InterPro" id="IPR046094">
    <property type="entry name" value="DUF6112"/>
</dbReference>
<sequence>MAMLAVCGFVWAVVSAAGSWQVSVKARIGALVTVTVPCLPRRERHGRTG</sequence>
<keyword evidence="2" id="KW-1185">Reference proteome</keyword>
<comment type="caution">
    <text evidence="1">The sequence shown here is derived from an EMBL/GenBank/DDBJ whole genome shotgun (WGS) entry which is preliminary data.</text>
</comment>
<proteinExistence type="predicted"/>
<protein>
    <submittedName>
        <fullName evidence="1">DUF6112 family protein</fullName>
    </submittedName>
</protein>
<name>A0ABW5VYG3_9MICO</name>
<gene>
    <name evidence="1" type="ORF">ACFS27_20300</name>
</gene>
<evidence type="ECO:0000313" key="2">
    <source>
        <dbReference type="Proteomes" id="UP001597479"/>
    </source>
</evidence>
<dbReference type="Pfam" id="PF19607">
    <property type="entry name" value="DUF6112"/>
    <property type="match status" value="1"/>
</dbReference>